<sequence length="260" mass="29672">MTQTVPSPGPFVILAMPRTGTHYLEEMLNEHPQVLSNGELLNTYDTNWLDKDRLTGGDRALLELAYLRYPNQTHKKLTRVGCKINEPQFHDRPGFFAELARWPDLKVILLVRRNTLESLRSLTQARQTRQWLKFSSDNDAAPSIKLTVACCEAYFKAADDFHNRVARSFASTDLHVAEYETLLREPSACLAKIWEFLGVAAFGPSGTANLKRQEARPLDQTIENFEELRRHFAGGPYARFFEIGRRLTPRRSGKGRLAHS</sequence>
<gene>
    <name evidence="1" type="ORF">O7A05_06935</name>
</gene>
<reference evidence="1 2" key="1">
    <citation type="submission" date="2022-12" db="EMBL/GenBank/DDBJ databases">
        <authorList>
            <person name="Muema E."/>
        </authorList>
    </citation>
    <scope>NUCLEOTIDE SEQUENCE [LARGE SCALE GENOMIC DNA]</scope>
    <source>
        <strain evidence="2">1330</strain>
    </source>
</reference>
<name>A0ABU8KA78_9HYPH</name>
<protein>
    <submittedName>
        <fullName evidence="1">Sulfotransferase</fullName>
    </submittedName>
</protein>
<evidence type="ECO:0000313" key="1">
    <source>
        <dbReference type="EMBL" id="MEI9401913.1"/>
    </source>
</evidence>
<dbReference type="Gene3D" id="3.40.50.300">
    <property type="entry name" value="P-loop containing nucleotide triphosphate hydrolases"/>
    <property type="match status" value="1"/>
</dbReference>
<dbReference type="InterPro" id="IPR052796">
    <property type="entry name" value="Nod_factor_sulfotransferase"/>
</dbReference>
<dbReference type="SUPFAM" id="SSF52540">
    <property type="entry name" value="P-loop containing nucleoside triphosphate hydrolases"/>
    <property type="match status" value="1"/>
</dbReference>
<keyword evidence="2" id="KW-1185">Reference proteome</keyword>
<dbReference type="RefSeq" id="WP_337092239.1">
    <property type="nucleotide sequence ID" value="NZ_JAPYKO010000003.1"/>
</dbReference>
<dbReference type="Proteomes" id="UP001366503">
    <property type="component" value="Unassembled WGS sequence"/>
</dbReference>
<proteinExistence type="predicted"/>
<dbReference type="InterPro" id="IPR027417">
    <property type="entry name" value="P-loop_NTPase"/>
</dbReference>
<evidence type="ECO:0000313" key="2">
    <source>
        <dbReference type="Proteomes" id="UP001366503"/>
    </source>
</evidence>
<dbReference type="EMBL" id="JAPYKO010000003">
    <property type="protein sequence ID" value="MEI9401913.1"/>
    <property type="molecule type" value="Genomic_DNA"/>
</dbReference>
<organism evidence="1 2">
    <name type="scientific">Mesorhizobium argentiipisi</name>
    <dbReference type="NCBI Taxonomy" id="3015175"/>
    <lineage>
        <taxon>Bacteria</taxon>
        <taxon>Pseudomonadati</taxon>
        <taxon>Pseudomonadota</taxon>
        <taxon>Alphaproteobacteria</taxon>
        <taxon>Hyphomicrobiales</taxon>
        <taxon>Phyllobacteriaceae</taxon>
        <taxon>Mesorhizobium</taxon>
    </lineage>
</organism>
<dbReference type="Pfam" id="PF13469">
    <property type="entry name" value="Sulfotransfer_3"/>
    <property type="match status" value="1"/>
</dbReference>
<accession>A0ABU8KA78</accession>
<comment type="caution">
    <text evidence="1">The sequence shown here is derived from an EMBL/GenBank/DDBJ whole genome shotgun (WGS) entry which is preliminary data.</text>
</comment>
<dbReference type="PANTHER" id="PTHR32175">
    <property type="entry name" value="PROTEIN, PUTATIVE, EXPRESSED-RELATED"/>
    <property type="match status" value="1"/>
</dbReference>
<dbReference type="PANTHER" id="PTHR32175:SF26">
    <property type="entry name" value="PROTEIN, PUTATIVE, EXPRESSED-RELATED"/>
    <property type="match status" value="1"/>
</dbReference>